<accession>A0ABW0QJ26</accession>
<feature type="domain" description="YhdP central" evidence="1">
    <location>
        <begin position="9"/>
        <end position="1269"/>
    </location>
</feature>
<protein>
    <submittedName>
        <fullName evidence="2">YhdP family protein</fullName>
    </submittedName>
</protein>
<evidence type="ECO:0000313" key="2">
    <source>
        <dbReference type="EMBL" id="MFC5524926.1"/>
    </source>
</evidence>
<dbReference type="Pfam" id="PF13116">
    <property type="entry name" value="YhdP"/>
    <property type="match status" value="1"/>
</dbReference>
<name>A0ABW0QJ26_9GAMM</name>
<dbReference type="PANTHER" id="PTHR38690">
    <property type="entry name" value="PROTEASE-RELATED"/>
    <property type="match status" value="1"/>
</dbReference>
<gene>
    <name evidence="2" type="ORF">ACFPPA_04155</name>
</gene>
<dbReference type="PANTHER" id="PTHR38690:SF1">
    <property type="entry name" value="PROTEASE"/>
    <property type="match status" value="1"/>
</dbReference>
<reference evidence="3" key="1">
    <citation type="journal article" date="2019" name="Int. J. Syst. Evol. Microbiol.">
        <title>The Global Catalogue of Microorganisms (GCM) 10K type strain sequencing project: providing services to taxonomists for standard genome sequencing and annotation.</title>
        <authorList>
            <consortium name="The Broad Institute Genomics Platform"/>
            <consortium name="The Broad Institute Genome Sequencing Center for Infectious Disease"/>
            <person name="Wu L."/>
            <person name="Ma J."/>
        </authorList>
    </citation>
    <scope>NUCLEOTIDE SEQUENCE [LARGE SCALE GENOMIC DNA]</scope>
    <source>
        <strain evidence="3">CGMCC 1.16619</strain>
    </source>
</reference>
<sequence length="1311" mass="137271">MKPVWQRRLHRCARALGWTAGVLVILLAVLAALAQLTLPLLARHPAWVAAQLSQRLQRPVSFASMEGRWTASGPEFVMHDVMIGAAAGETGAVLKVPESELKLDFGGWLLPSRHLLNLHVRGLQLDLLHDAAGWHVNGIGVAGGTERQPLSLGRLSADLWLGDLRVVVTDAMLGKHYTLLSRQLRLSHQGNQIRVGGTLRRDGVAGALLRMAGRFREDGSAGEVWVGVASAELKPLLDGIDMHGYTVDQGSGQLSAWLDWRKGTLSRSLIRFDLATLVVTSPAGGTASVASLHGLAGVRRTDDGYDVRWAGDDGSALALGLHQPGTAQASAGVSARDLQLEPLLPWLALKPDMSPALAKWLGGGRPRGDLDRVALHWTRAGGLQALEVAFTDLAIDPVGKLPGVSALHGDLRGDAEAVSLELPAQAATVQFPHAFRQPFALSKLAGTLAFWPQDGDWHIGVDTLEFAGAGFAGQVRGEVTLPAQGGPPFMDVYASLEHADVVAAKLFWPIDAMSPGTIAWLDRALVAGKLDQAQVLLRGDLRDWPFRHNEGRFEARAEISDLTFDYGKDWPRAEGISAVASFVNNGMLVEAGNGQSLGVKVDTAVALIPDFGDGLLDLNVQGAGSGASLMNFVSKSPIGIRQAGTLAKLNLGGRGTFNFHLALPLKRVQDAQLTGTAQLQDADLTAPDWNLRLDKLTGPLQFDLHGLRAGPLDAGFRGQPSTLRLALAGANSDPATVLSAQLQGNYRVAELVQGFPSLDWLGQLAAGRSDFRIGFTIAHPAAGGDALAQTLSIDSPLSGIALDLPAPLDKSAASSLPLHLTMSLPVGGSDVQVALGQLMRGHLRLADGAQRPLAATLAFGDQMPQILPPRDLRIRGHAARLDITGWVQRVVAGSAGSGPGLESIEVSTDQAGWFGRSLGALKLRATPQPDLLSIDADGAAMAGNFSVPTQELNKRGVTARLQRLYWPKDPAAQEGGHAAAPAAAASAAAAASTALLPDPANTGINPAALPPLHLWVGDLRLGDARLGEARLETWPTQTGMHIEQLRALSSRVQVNASGDWNGSASNSHTHMRINFAAEDLGAMLSAFGFDGLVQGGKTHDQLDASWPGSPSALALATMDGTLTVDVRDGRIPEAASPGVGRLLGLVSLAELPRRLTLDFGDVFGKGLGFDSITGDFRLANGNATTSNLVIAGPSANISITGRTGLRAKDYDQQVRVVPHVGNSLPLVGAMVGGPIGAAAGFAVQGLLGRGLNQAASARYRVTGSWDNPVMTLVEKHGTVAPPALPLLGPVDSLPASAGSVAAPAAASSSMP</sequence>
<dbReference type="NCBIfam" id="TIGR02099">
    <property type="entry name" value="YhdP family protein"/>
    <property type="match status" value="1"/>
</dbReference>
<evidence type="ECO:0000313" key="3">
    <source>
        <dbReference type="Proteomes" id="UP001596114"/>
    </source>
</evidence>
<dbReference type="InterPro" id="IPR025263">
    <property type="entry name" value="YhdP_central"/>
</dbReference>
<dbReference type="InterPro" id="IPR011836">
    <property type="entry name" value="YhdP"/>
</dbReference>
<dbReference type="EMBL" id="JBHSNF010000001">
    <property type="protein sequence ID" value="MFC5524926.1"/>
    <property type="molecule type" value="Genomic_DNA"/>
</dbReference>
<comment type="caution">
    <text evidence="2">The sequence shown here is derived from an EMBL/GenBank/DDBJ whole genome shotgun (WGS) entry which is preliminary data.</text>
</comment>
<evidence type="ECO:0000259" key="1">
    <source>
        <dbReference type="Pfam" id="PF13116"/>
    </source>
</evidence>
<dbReference type="RefSeq" id="WP_377317533.1">
    <property type="nucleotide sequence ID" value="NZ_JBHSNF010000001.1"/>
</dbReference>
<organism evidence="2 3">
    <name type="scientific">Rhodanobacter ginsengisoli</name>
    <dbReference type="NCBI Taxonomy" id="418646"/>
    <lineage>
        <taxon>Bacteria</taxon>
        <taxon>Pseudomonadati</taxon>
        <taxon>Pseudomonadota</taxon>
        <taxon>Gammaproteobacteria</taxon>
        <taxon>Lysobacterales</taxon>
        <taxon>Rhodanobacteraceae</taxon>
        <taxon>Rhodanobacter</taxon>
    </lineage>
</organism>
<dbReference type="Proteomes" id="UP001596114">
    <property type="component" value="Unassembled WGS sequence"/>
</dbReference>
<proteinExistence type="predicted"/>
<keyword evidence="3" id="KW-1185">Reference proteome</keyword>